<reference evidence="1" key="1">
    <citation type="submission" date="2020-03" db="EMBL/GenBank/DDBJ databases">
        <title>The deep terrestrial virosphere.</title>
        <authorList>
            <person name="Holmfeldt K."/>
            <person name="Nilsson E."/>
            <person name="Simone D."/>
            <person name="Lopez-Fernandez M."/>
            <person name="Wu X."/>
            <person name="de Brujin I."/>
            <person name="Lundin D."/>
            <person name="Andersson A."/>
            <person name="Bertilsson S."/>
            <person name="Dopson M."/>
        </authorList>
    </citation>
    <scope>NUCLEOTIDE SEQUENCE</scope>
    <source>
        <strain evidence="1">TM448B00537</strain>
    </source>
</reference>
<dbReference type="InterPro" id="IPR049718">
    <property type="entry name" value="AKO59007-like"/>
</dbReference>
<proteinExistence type="predicted"/>
<gene>
    <name evidence="1" type="ORF">TM448B00537_0015</name>
</gene>
<organism evidence="1">
    <name type="scientific">viral metagenome</name>
    <dbReference type="NCBI Taxonomy" id="1070528"/>
    <lineage>
        <taxon>unclassified sequences</taxon>
        <taxon>metagenomes</taxon>
        <taxon>organismal metagenomes</taxon>
    </lineage>
</organism>
<dbReference type="EMBL" id="MT144629">
    <property type="protein sequence ID" value="QJH95795.1"/>
    <property type="molecule type" value="Genomic_DNA"/>
</dbReference>
<name>A0A6M3XH12_9ZZZZ</name>
<dbReference type="NCBIfam" id="NF033394">
    <property type="entry name" value="capsid_maj_Podo"/>
    <property type="match status" value="1"/>
</dbReference>
<sequence>MAELYGQRIQSTVQTKYLPFVVDTILNSNVLFQRVVRGAKKWSGRTLRVPFKYAKNTTGGSFRGFDTFSVSATDNRQVLEFTPSFYQITCALPGDELSVADTEDKVLDLMKLTIQSDTEDMADDLGTIFYADGTGNSSKDPLGLAALVDDGSAVSTIGGQSRSTYSTLQSTVTASAGTLTLAKIDTLWAAITSGSQKPTAFYTTETVFNLYGQLLRPQERINKEASRMKSELYGSTGFTSLDYNGKPLIMDEKCTSGALIGVNEKFVDFYALPFFNAKPIGYKSQMEGNDYDAPIGLGFSWSDWIIPANAGAVVGHIYFGGQFITTNPKRHGKLTGITGI</sequence>
<evidence type="ECO:0000313" key="1">
    <source>
        <dbReference type="EMBL" id="QJH95795.1"/>
    </source>
</evidence>
<protein>
    <submittedName>
        <fullName evidence="1">Putative capsid protein</fullName>
    </submittedName>
</protein>
<dbReference type="AlphaFoldDB" id="A0A6M3XH12"/>
<accession>A0A6M3XH12</accession>